<organism evidence="5 6">
    <name type="scientific">Methylocystis heyeri</name>
    <dbReference type="NCBI Taxonomy" id="391905"/>
    <lineage>
        <taxon>Bacteria</taxon>
        <taxon>Pseudomonadati</taxon>
        <taxon>Pseudomonadota</taxon>
        <taxon>Alphaproteobacteria</taxon>
        <taxon>Hyphomicrobiales</taxon>
        <taxon>Methylocystaceae</taxon>
        <taxon>Methylocystis</taxon>
    </lineage>
</organism>
<dbReference type="SMART" id="SM00344">
    <property type="entry name" value="HTH_ASNC"/>
    <property type="match status" value="1"/>
</dbReference>
<dbReference type="Pfam" id="PF01037">
    <property type="entry name" value="AsnC_trans_reg"/>
    <property type="match status" value="1"/>
</dbReference>
<proteinExistence type="predicted"/>
<evidence type="ECO:0000256" key="1">
    <source>
        <dbReference type="ARBA" id="ARBA00023015"/>
    </source>
</evidence>
<dbReference type="Pfam" id="PF13412">
    <property type="entry name" value="HTH_24"/>
    <property type="match status" value="1"/>
</dbReference>
<evidence type="ECO:0000313" key="5">
    <source>
        <dbReference type="EMBL" id="QGM47797.1"/>
    </source>
</evidence>
<evidence type="ECO:0000256" key="3">
    <source>
        <dbReference type="ARBA" id="ARBA00023163"/>
    </source>
</evidence>
<dbReference type="GO" id="GO:0043565">
    <property type="term" value="F:sequence-specific DNA binding"/>
    <property type="evidence" value="ECO:0007669"/>
    <property type="project" value="InterPro"/>
</dbReference>
<evidence type="ECO:0000313" key="6">
    <source>
        <dbReference type="Proteomes" id="UP000309061"/>
    </source>
</evidence>
<dbReference type="PROSITE" id="PS50956">
    <property type="entry name" value="HTH_ASNC_2"/>
    <property type="match status" value="1"/>
</dbReference>
<protein>
    <submittedName>
        <fullName evidence="5">Winged helix-turn-helix transcriptional regulator</fullName>
    </submittedName>
</protein>
<dbReference type="AlphaFoldDB" id="A0A6B8KJI3"/>
<dbReference type="InterPro" id="IPR036390">
    <property type="entry name" value="WH_DNA-bd_sf"/>
</dbReference>
<keyword evidence="2" id="KW-0238">DNA-binding</keyword>
<dbReference type="Gene3D" id="3.30.70.920">
    <property type="match status" value="1"/>
</dbReference>
<dbReference type="EMBL" id="CP046052">
    <property type="protein sequence ID" value="QGM47797.1"/>
    <property type="molecule type" value="Genomic_DNA"/>
</dbReference>
<dbReference type="InterPro" id="IPR019888">
    <property type="entry name" value="Tscrpt_reg_AsnC-like"/>
</dbReference>
<dbReference type="PANTHER" id="PTHR30154">
    <property type="entry name" value="LEUCINE-RESPONSIVE REGULATORY PROTEIN"/>
    <property type="match status" value="1"/>
</dbReference>
<dbReference type="Gene3D" id="1.10.10.10">
    <property type="entry name" value="Winged helix-like DNA-binding domain superfamily/Winged helix DNA-binding domain"/>
    <property type="match status" value="1"/>
</dbReference>
<dbReference type="RefSeq" id="WP_136494451.1">
    <property type="nucleotide sequence ID" value="NZ_CP046052.1"/>
</dbReference>
<sequence length="153" mass="17160">MPLDRTDFALIALLQNNFRMQNKELAAAVGLAPSSCHERVKRLWDEGVLLSAHAQVDPKRLGIGLEALLFIELGKHERQTVDSFLEEAVSIPEVRSAFLISGRHDVVVHVLARDTAHLKNLALDHFTSRSCVTRVETSIIFEARLRHELPHIG</sequence>
<reference evidence="5 6" key="1">
    <citation type="submission" date="2019-11" db="EMBL/GenBank/DDBJ databases">
        <title>The genome sequence of Methylocystis heyeri.</title>
        <authorList>
            <person name="Oshkin I.Y."/>
            <person name="Miroshnikov K."/>
            <person name="Dedysh S.N."/>
        </authorList>
    </citation>
    <scope>NUCLEOTIDE SEQUENCE [LARGE SCALE GENOMIC DNA]</scope>
    <source>
        <strain evidence="5 6">H2</strain>
    </source>
</reference>
<evidence type="ECO:0000259" key="4">
    <source>
        <dbReference type="PROSITE" id="PS50956"/>
    </source>
</evidence>
<dbReference type="PRINTS" id="PR00033">
    <property type="entry name" value="HTHASNC"/>
</dbReference>
<dbReference type="PANTHER" id="PTHR30154:SF54">
    <property type="entry name" value="POSSIBLE TRANSCRIPTIONAL REGULATORY PROTEIN (PROBABLY LRP_ASNC-FAMILY)"/>
    <property type="match status" value="1"/>
</dbReference>
<dbReference type="InterPro" id="IPR000485">
    <property type="entry name" value="AsnC-type_HTH_dom"/>
</dbReference>
<dbReference type="SUPFAM" id="SSF54909">
    <property type="entry name" value="Dimeric alpha+beta barrel"/>
    <property type="match status" value="1"/>
</dbReference>
<keyword evidence="1" id="KW-0805">Transcription regulation</keyword>
<dbReference type="GO" id="GO:0043200">
    <property type="term" value="P:response to amino acid"/>
    <property type="evidence" value="ECO:0007669"/>
    <property type="project" value="TreeGrafter"/>
</dbReference>
<dbReference type="InterPro" id="IPR036388">
    <property type="entry name" value="WH-like_DNA-bd_sf"/>
</dbReference>
<dbReference type="InterPro" id="IPR011008">
    <property type="entry name" value="Dimeric_a/b-barrel"/>
</dbReference>
<accession>A0A6B8KJI3</accession>
<dbReference type="GO" id="GO:0005829">
    <property type="term" value="C:cytosol"/>
    <property type="evidence" value="ECO:0007669"/>
    <property type="project" value="TreeGrafter"/>
</dbReference>
<evidence type="ECO:0000256" key="2">
    <source>
        <dbReference type="ARBA" id="ARBA00023125"/>
    </source>
</evidence>
<dbReference type="OrthoDB" id="7856348at2"/>
<gene>
    <name evidence="5" type="ORF">H2LOC_020125</name>
</gene>
<dbReference type="InterPro" id="IPR019887">
    <property type="entry name" value="Tscrpt_reg_AsnC/Lrp_C"/>
</dbReference>
<name>A0A6B8KJI3_9HYPH</name>
<keyword evidence="3" id="KW-0804">Transcription</keyword>
<dbReference type="KEGG" id="mhey:H2LOC_020125"/>
<dbReference type="SUPFAM" id="SSF46785">
    <property type="entry name" value="Winged helix' DNA-binding domain"/>
    <property type="match status" value="1"/>
</dbReference>
<keyword evidence="6" id="KW-1185">Reference proteome</keyword>
<dbReference type="Proteomes" id="UP000309061">
    <property type="component" value="Chromosome"/>
</dbReference>
<feature type="domain" description="HTH asnC-type" evidence="4">
    <location>
        <begin position="3"/>
        <end position="64"/>
    </location>
</feature>